<name>A0A7W7Y0C7_9GAMM</name>
<gene>
    <name evidence="2" type="ORF">HNQ58_001682</name>
</gene>
<keyword evidence="1" id="KW-1133">Transmembrane helix</keyword>
<dbReference type="Pfam" id="PF16137">
    <property type="entry name" value="DUF4845"/>
    <property type="match status" value="1"/>
</dbReference>
<comment type="caution">
    <text evidence="2">The sequence shown here is derived from an EMBL/GenBank/DDBJ whole genome shotgun (WGS) entry which is preliminary data.</text>
</comment>
<dbReference type="EMBL" id="JACHHX010000010">
    <property type="protein sequence ID" value="MBB5015774.1"/>
    <property type="molecule type" value="Genomic_DNA"/>
</dbReference>
<proteinExistence type="predicted"/>
<dbReference type="Proteomes" id="UP000519004">
    <property type="component" value="Unassembled WGS sequence"/>
</dbReference>
<evidence type="ECO:0000313" key="3">
    <source>
        <dbReference type="Proteomes" id="UP000519004"/>
    </source>
</evidence>
<keyword evidence="1" id="KW-0812">Transmembrane</keyword>
<evidence type="ECO:0000313" key="2">
    <source>
        <dbReference type="EMBL" id="MBB5015774.1"/>
    </source>
</evidence>
<reference evidence="2 3" key="1">
    <citation type="submission" date="2020-08" db="EMBL/GenBank/DDBJ databases">
        <title>Genomic Encyclopedia of Type Strains, Phase IV (KMG-IV): sequencing the most valuable type-strain genomes for metagenomic binning, comparative biology and taxonomic classification.</title>
        <authorList>
            <person name="Goeker M."/>
        </authorList>
    </citation>
    <scope>NUCLEOTIDE SEQUENCE [LARGE SCALE GENOMIC DNA]</scope>
    <source>
        <strain evidence="2 3">DSM 25897</strain>
    </source>
</reference>
<organism evidence="2 3">
    <name type="scientific">Rehaibacterium terrae</name>
    <dbReference type="NCBI Taxonomy" id="1341696"/>
    <lineage>
        <taxon>Bacteria</taxon>
        <taxon>Pseudomonadati</taxon>
        <taxon>Pseudomonadota</taxon>
        <taxon>Gammaproteobacteria</taxon>
        <taxon>Lysobacterales</taxon>
        <taxon>Lysobacteraceae</taxon>
        <taxon>Rehaibacterium</taxon>
    </lineage>
</organism>
<sequence length="125" mass="14146">MQTKQRGITLIGFIIVMAVVGFFAYLAMRLVPVYVEYYNVVSAMKGVAAEPGVANMEPNRVRDLLDRRFNIGYVESVKREHIKITRDSSGYRLNVKYEVRGPLFYNLDFVASFDRTVDLTRGGGG</sequence>
<keyword evidence="3" id="KW-1185">Reference proteome</keyword>
<dbReference type="AlphaFoldDB" id="A0A7W7Y0C7"/>
<keyword evidence="1" id="KW-0472">Membrane</keyword>
<feature type="transmembrane region" description="Helical" evidence="1">
    <location>
        <begin position="7"/>
        <end position="28"/>
    </location>
</feature>
<dbReference type="InterPro" id="IPR032314">
    <property type="entry name" value="DUF4845"/>
</dbReference>
<evidence type="ECO:0000256" key="1">
    <source>
        <dbReference type="SAM" id="Phobius"/>
    </source>
</evidence>
<dbReference type="RefSeq" id="WP_183948444.1">
    <property type="nucleotide sequence ID" value="NZ_JACHHX010000010.1"/>
</dbReference>
<protein>
    <submittedName>
        <fullName evidence="2">DNA-dependent RNA polymerase auxiliary subunit epsilon</fullName>
    </submittedName>
</protein>
<accession>A0A7W7Y0C7</accession>